<proteinExistence type="inferred from homology"/>
<dbReference type="PANTHER" id="PTHR37831:SF1">
    <property type="entry name" value="D-RIBOSE PYRANASE"/>
    <property type="match status" value="1"/>
</dbReference>
<gene>
    <name evidence="6" type="primary">rbsD</name>
    <name evidence="8" type="ORF">EYF88_01395</name>
    <name evidence="7" type="ORF">SAMN06265378_101344</name>
</gene>
<dbReference type="EMBL" id="FZNM01000001">
    <property type="protein sequence ID" value="SNR24767.1"/>
    <property type="molecule type" value="Genomic_DNA"/>
</dbReference>
<dbReference type="Pfam" id="PF05025">
    <property type="entry name" value="RbsD_FucU"/>
    <property type="match status" value="1"/>
</dbReference>
<dbReference type="OrthoDB" id="9805009at2"/>
<keyword evidence="10" id="KW-1185">Reference proteome</keyword>
<evidence type="ECO:0000313" key="9">
    <source>
        <dbReference type="Proteomes" id="UP000198409"/>
    </source>
</evidence>
<dbReference type="Gene3D" id="3.40.1650.10">
    <property type="entry name" value="RbsD-like domain"/>
    <property type="match status" value="1"/>
</dbReference>
<dbReference type="NCBIfam" id="NF008761">
    <property type="entry name" value="PRK11797.1"/>
    <property type="match status" value="1"/>
</dbReference>
<dbReference type="EMBL" id="SIRL01000001">
    <property type="protein sequence ID" value="TBN52889.1"/>
    <property type="molecule type" value="Genomic_DNA"/>
</dbReference>
<evidence type="ECO:0000256" key="4">
    <source>
        <dbReference type="ARBA" id="ARBA00023235"/>
    </source>
</evidence>
<evidence type="ECO:0000256" key="3">
    <source>
        <dbReference type="ARBA" id="ARBA00022490"/>
    </source>
</evidence>
<comment type="function">
    <text evidence="6">Catalyzes the interconversion of beta-pyran and beta-furan forms of D-ribose.</text>
</comment>
<dbReference type="AlphaFoldDB" id="A0A238USU6"/>
<reference evidence="9" key="1">
    <citation type="submission" date="2017-06" db="EMBL/GenBank/DDBJ databases">
        <authorList>
            <person name="Varghese N."/>
            <person name="Submissions S."/>
        </authorList>
    </citation>
    <scope>NUCLEOTIDE SEQUENCE [LARGE SCALE GENOMIC DNA]</scope>
    <source>
        <strain evidence="9">DSM 26170</strain>
    </source>
</reference>
<evidence type="ECO:0000313" key="8">
    <source>
        <dbReference type="EMBL" id="TBN52889.1"/>
    </source>
</evidence>
<keyword evidence="4 6" id="KW-0413">Isomerase</keyword>
<dbReference type="UniPathway" id="UPA00916">
    <property type="reaction ID" value="UER00888"/>
</dbReference>
<evidence type="ECO:0000256" key="1">
    <source>
        <dbReference type="ARBA" id="ARBA00000223"/>
    </source>
</evidence>
<dbReference type="EC" id="5.4.99.62" evidence="2 6"/>
<feature type="binding site" evidence="6">
    <location>
        <position position="28"/>
    </location>
    <ligand>
        <name>substrate</name>
    </ligand>
</feature>
<reference evidence="7" key="2">
    <citation type="submission" date="2017-06" db="EMBL/GenBank/DDBJ databases">
        <authorList>
            <person name="Kim H.J."/>
            <person name="Triplett B.A."/>
        </authorList>
    </citation>
    <scope>NUCLEOTIDE SEQUENCE [LARGE SCALE GENOMIC DNA]</scope>
    <source>
        <strain evidence="7">DSM 26170</strain>
    </source>
</reference>
<feature type="binding site" evidence="6">
    <location>
        <position position="94"/>
    </location>
    <ligand>
        <name>substrate</name>
    </ligand>
</feature>
<comment type="subunit">
    <text evidence="6">Homodecamer.</text>
</comment>
<keyword evidence="3 6" id="KW-0963">Cytoplasm</keyword>
<organism evidence="7 9">
    <name type="scientific">Paracoccus sediminis</name>
    <dbReference type="NCBI Taxonomy" id="1214787"/>
    <lineage>
        <taxon>Bacteria</taxon>
        <taxon>Pseudomonadati</taxon>
        <taxon>Pseudomonadota</taxon>
        <taxon>Alphaproteobacteria</taxon>
        <taxon>Rhodobacterales</taxon>
        <taxon>Paracoccaceae</taxon>
        <taxon>Paracoccus</taxon>
    </lineage>
</organism>
<dbReference type="Proteomes" id="UP000292859">
    <property type="component" value="Unassembled WGS sequence"/>
</dbReference>
<comment type="pathway">
    <text evidence="6">Carbohydrate metabolism; D-ribose degradation; D-ribose 5-phosphate from beta-D-ribopyranose: step 1/2.</text>
</comment>
<dbReference type="RefSeq" id="WP_089386438.1">
    <property type="nucleotide sequence ID" value="NZ_FZNM01000001.1"/>
</dbReference>
<comment type="similarity">
    <text evidence="6">Belongs to the RbsD / FucU family. RbsD subfamily.</text>
</comment>
<dbReference type="InterPro" id="IPR007721">
    <property type="entry name" value="RbsD_FucU"/>
</dbReference>
<dbReference type="HAMAP" id="MF_01661">
    <property type="entry name" value="D_rib_pyranase"/>
    <property type="match status" value="1"/>
</dbReference>
<name>A0A238USU6_9RHOB</name>
<evidence type="ECO:0000313" key="7">
    <source>
        <dbReference type="EMBL" id="SNR24767.1"/>
    </source>
</evidence>
<dbReference type="InterPro" id="IPR023064">
    <property type="entry name" value="D-ribose_pyranase"/>
</dbReference>
<feature type="active site" description="Proton donor" evidence="6">
    <location>
        <position position="20"/>
    </location>
</feature>
<evidence type="ECO:0000256" key="5">
    <source>
        <dbReference type="ARBA" id="ARBA00023277"/>
    </source>
</evidence>
<reference evidence="8 10" key="3">
    <citation type="submission" date="2019-02" db="EMBL/GenBank/DDBJ databases">
        <authorList>
            <person name="Zhang G."/>
        </authorList>
    </citation>
    <scope>NUCLEOTIDE SEQUENCE [LARGE SCALE GENOMIC DNA]</scope>
    <source>
        <strain evidence="8 10">CMB17</strain>
    </source>
</reference>
<dbReference type="GO" id="GO:0005829">
    <property type="term" value="C:cytosol"/>
    <property type="evidence" value="ECO:0007669"/>
    <property type="project" value="TreeGrafter"/>
</dbReference>
<feature type="binding site" evidence="6">
    <location>
        <begin position="116"/>
        <end position="118"/>
    </location>
    <ligand>
        <name>substrate</name>
    </ligand>
</feature>
<dbReference type="GO" id="GO:0016872">
    <property type="term" value="F:intramolecular lyase activity"/>
    <property type="evidence" value="ECO:0007669"/>
    <property type="project" value="UniProtKB-UniRule"/>
</dbReference>
<dbReference type="GO" id="GO:0062193">
    <property type="term" value="F:D-ribose pyranase activity"/>
    <property type="evidence" value="ECO:0007669"/>
    <property type="project" value="UniProtKB-EC"/>
</dbReference>
<dbReference type="InterPro" id="IPR023750">
    <property type="entry name" value="RbsD-like_sf"/>
</dbReference>
<comment type="subcellular location">
    <subcellularLocation>
        <location evidence="6">Cytoplasm</location>
    </subcellularLocation>
</comment>
<protein>
    <recommendedName>
        <fullName evidence="2 6">D-ribose pyranase</fullName>
        <ecNumber evidence="2 6">5.4.99.62</ecNumber>
    </recommendedName>
</protein>
<dbReference type="SUPFAM" id="SSF102546">
    <property type="entry name" value="RbsD-like"/>
    <property type="match status" value="1"/>
</dbReference>
<accession>A0A238USU6</accession>
<dbReference type="GO" id="GO:0019303">
    <property type="term" value="P:D-ribose catabolic process"/>
    <property type="evidence" value="ECO:0007669"/>
    <property type="project" value="UniProtKB-UniRule"/>
</dbReference>
<keyword evidence="5 6" id="KW-0119">Carbohydrate metabolism</keyword>
<dbReference type="GO" id="GO:0048029">
    <property type="term" value="F:monosaccharide binding"/>
    <property type="evidence" value="ECO:0007669"/>
    <property type="project" value="InterPro"/>
</dbReference>
<dbReference type="PANTHER" id="PTHR37831">
    <property type="entry name" value="D-RIBOSE PYRANASE"/>
    <property type="match status" value="1"/>
</dbReference>
<evidence type="ECO:0000313" key="10">
    <source>
        <dbReference type="Proteomes" id="UP000292859"/>
    </source>
</evidence>
<sequence length="127" mass="13409">MKRTPLLHSELSGLVAAMGHGDLLVIGDAGLPVPPGVRCIDLAVTRGVPRFFDVLDAVLAELTVERSAWASEASAGLARDLRARALGQTGTVDHDTFKALTRDARAIVRTGECTPYANVALWSGVAF</sequence>
<comment type="catalytic activity">
    <reaction evidence="1 6">
        <text>beta-D-ribopyranose = beta-D-ribofuranose</text>
        <dbReference type="Rhea" id="RHEA:25432"/>
        <dbReference type="ChEBI" id="CHEBI:27476"/>
        <dbReference type="ChEBI" id="CHEBI:47002"/>
        <dbReference type="EC" id="5.4.99.62"/>
    </reaction>
</comment>
<evidence type="ECO:0000256" key="6">
    <source>
        <dbReference type="HAMAP-Rule" id="MF_01661"/>
    </source>
</evidence>
<evidence type="ECO:0000256" key="2">
    <source>
        <dbReference type="ARBA" id="ARBA00012862"/>
    </source>
</evidence>
<dbReference type="Proteomes" id="UP000198409">
    <property type="component" value="Unassembled WGS sequence"/>
</dbReference>